<keyword evidence="2" id="KW-1185">Reference proteome</keyword>
<protein>
    <submittedName>
        <fullName evidence="1">Uncharacterized protein</fullName>
    </submittedName>
</protein>
<gene>
    <name evidence="1" type="ORF">NEE14_006670</name>
</gene>
<name>A0ABZ2IP02_9BACT</name>
<evidence type="ECO:0000313" key="2">
    <source>
        <dbReference type="Proteomes" id="UP001320603"/>
    </source>
</evidence>
<evidence type="ECO:0000313" key="1">
    <source>
        <dbReference type="EMBL" id="WWV67638.1"/>
    </source>
</evidence>
<reference evidence="1 2" key="1">
    <citation type="submission" date="2024-02" db="EMBL/GenBank/DDBJ databases">
        <title>Whole genome sequencing of Parabacteroides sp. AD58.</title>
        <authorList>
            <person name="Chaplin A.V."/>
            <person name="Pikina A.P."/>
            <person name="Sokolova S.R."/>
            <person name="Korostin D.O."/>
            <person name="Efimov B.A."/>
        </authorList>
    </citation>
    <scope>NUCLEOTIDE SEQUENCE [LARGE SCALE GENOMIC DNA]</scope>
    <source>
        <strain evidence="1 2">AD58</strain>
    </source>
</reference>
<dbReference type="EMBL" id="CP146284">
    <property type="protein sequence ID" value="WWV67638.1"/>
    <property type="molecule type" value="Genomic_DNA"/>
</dbReference>
<proteinExistence type="predicted"/>
<dbReference type="Proteomes" id="UP001320603">
    <property type="component" value="Chromosome"/>
</dbReference>
<sequence>MGDDVSLPVHPFLFMVVDTRLCVGRRVIAGSFYFIDDGLIG</sequence>
<dbReference type="RefSeq" id="WP_262922353.1">
    <property type="nucleotide sequence ID" value="NZ_CP146284.1"/>
</dbReference>
<organism evidence="1 2">
    <name type="scientific">Parabacteroides absconsus</name>
    <dbReference type="NCBI Taxonomy" id="2951805"/>
    <lineage>
        <taxon>Bacteria</taxon>
        <taxon>Pseudomonadati</taxon>
        <taxon>Bacteroidota</taxon>
        <taxon>Bacteroidia</taxon>
        <taxon>Bacteroidales</taxon>
        <taxon>Tannerellaceae</taxon>
        <taxon>Parabacteroides</taxon>
    </lineage>
</organism>
<accession>A0ABZ2IP02</accession>